<dbReference type="PANTHER" id="PTHR10037">
    <property type="entry name" value="VOLTAGE-GATED CATION CHANNEL CALCIUM AND SODIUM"/>
    <property type="match status" value="1"/>
</dbReference>
<feature type="transmembrane region" description="Helical" evidence="6">
    <location>
        <begin position="292"/>
        <end position="311"/>
    </location>
</feature>
<dbReference type="InterPro" id="IPR043203">
    <property type="entry name" value="VGCC_Ca_Na"/>
</dbReference>
<comment type="subcellular location">
    <subcellularLocation>
        <location evidence="1">Membrane</location>
        <topology evidence="1">Multi-pass membrane protein</topology>
    </subcellularLocation>
</comment>
<evidence type="ECO:0000256" key="2">
    <source>
        <dbReference type="ARBA" id="ARBA00022692"/>
    </source>
</evidence>
<keyword evidence="2 6" id="KW-0812">Transmembrane</keyword>
<gene>
    <name evidence="8" type="ORF">LY90DRAFT_508007</name>
</gene>
<evidence type="ECO:0000256" key="4">
    <source>
        <dbReference type="ARBA" id="ARBA00023136"/>
    </source>
</evidence>
<dbReference type="GO" id="GO:0001518">
    <property type="term" value="C:voltage-gated sodium channel complex"/>
    <property type="evidence" value="ECO:0007669"/>
    <property type="project" value="TreeGrafter"/>
</dbReference>
<accession>A0A1Y2D225</accession>
<keyword evidence="4 6" id="KW-0472">Membrane</keyword>
<evidence type="ECO:0000256" key="5">
    <source>
        <dbReference type="SAM" id="MobiDB-lite"/>
    </source>
</evidence>
<dbReference type="STRING" id="1754190.A0A1Y2D225"/>
<organism evidence="8 9">
    <name type="scientific">Neocallimastix californiae</name>
    <dbReference type="NCBI Taxonomy" id="1754190"/>
    <lineage>
        <taxon>Eukaryota</taxon>
        <taxon>Fungi</taxon>
        <taxon>Fungi incertae sedis</taxon>
        <taxon>Chytridiomycota</taxon>
        <taxon>Chytridiomycota incertae sedis</taxon>
        <taxon>Neocallimastigomycetes</taxon>
        <taxon>Neocallimastigales</taxon>
        <taxon>Neocallimastigaceae</taxon>
        <taxon>Neocallimastix</taxon>
    </lineage>
</organism>
<feature type="transmembrane region" description="Helical" evidence="6">
    <location>
        <begin position="86"/>
        <end position="109"/>
    </location>
</feature>
<keyword evidence="9" id="KW-1185">Reference proteome</keyword>
<feature type="transmembrane region" description="Helical" evidence="6">
    <location>
        <begin position="414"/>
        <end position="436"/>
    </location>
</feature>
<feature type="compositionally biased region" description="Basic and acidic residues" evidence="5">
    <location>
        <begin position="549"/>
        <end position="571"/>
    </location>
</feature>
<dbReference type="InterPro" id="IPR027359">
    <property type="entry name" value="Volt_channel_dom_sf"/>
</dbReference>
<sequence length="617" mass="70964">MNKQLEKYVDLYKIKVNQLLNSNYYAFFNIIVLILSAIALSDGNKENDHNILDFVFFDLDKAYSIFFIIDFFLNFSVKPIKEIFTTFWGLFDFCVLLISAASLAGLLNFTSLRLWLIIKYLNKVPGLEYTSSICSALKKSMNIIRDIGIFALFFFTCTGILAVSFWSGKLSNYCVDKSGNFLDSNRLCSIDSKFGYHCPLNYTCTYIENENSGTISFDNIFISWLNIFQVLTTEGNWLLLQLIVATVVQSLKSQIKINKKYNIQKSKTFIYDETSKYHSLKHKLKNFINNPWVESIILFITILDTVFICMVNSDISGKLSSSILYIEIACTTIFALEMIIKIIVMGFIGYWKSSIYNVMDGIFTILSILEILLSNDSGIAVFRILRAFRILRLTKFLPQLSNLISVFCDSAKPLFSLFIIWILSIIIFSLFTIQFFQGGMNLFDNKPKNNLENFYYSFLSVVQLYTVENWDTIKDNVYESKGIYATLIPVIIIIVGAYIFSQFLVAILLNSFIDRLQSDELYKKISYQKENTGHIIKYVLEELFETSKKNKSNKDDKDNTPSHSNEDKTGSEDITDAENSTEQISDKIEPKPKHEIINVAGEHKRYYPTNSSPLKKK</sequence>
<dbReference type="SUPFAM" id="SSF81324">
    <property type="entry name" value="Voltage-gated potassium channels"/>
    <property type="match status" value="2"/>
</dbReference>
<evidence type="ECO:0000256" key="6">
    <source>
        <dbReference type="SAM" id="Phobius"/>
    </source>
</evidence>
<dbReference type="OrthoDB" id="416585at2759"/>
<feature type="domain" description="Ion transport" evidence="7">
    <location>
        <begin position="291"/>
        <end position="512"/>
    </location>
</feature>
<dbReference type="AlphaFoldDB" id="A0A1Y2D225"/>
<evidence type="ECO:0000313" key="9">
    <source>
        <dbReference type="Proteomes" id="UP000193920"/>
    </source>
</evidence>
<name>A0A1Y2D225_9FUNG</name>
<dbReference type="Proteomes" id="UP000193920">
    <property type="component" value="Unassembled WGS sequence"/>
</dbReference>
<dbReference type="EMBL" id="MCOG01000091">
    <property type="protein sequence ID" value="ORY53310.1"/>
    <property type="molecule type" value="Genomic_DNA"/>
</dbReference>
<feature type="transmembrane region" description="Helical" evidence="6">
    <location>
        <begin position="483"/>
        <end position="509"/>
    </location>
</feature>
<proteinExistence type="predicted"/>
<evidence type="ECO:0000313" key="8">
    <source>
        <dbReference type="EMBL" id="ORY53310.1"/>
    </source>
</evidence>
<dbReference type="PANTHER" id="PTHR10037:SF62">
    <property type="entry name" value="SODIUM CHANNEL PROTEIN 60E"/>
    <property type="match status" value="1"/>
</dbReference>
<reference evidence="8 9" key="1">
    <citation type="submission" date="2016-08" db="EMBL/GenBank/DDBJ databases">
        <title>A Parts List for Fungal Cellulosomes Revealed by Comparative Genomics.</title>
        <authorList>
            <consortium name="DOE Joint Genome Institute"/>
            <person name="Haitjema C.H."/>
            <person name="Gilmore S.P."/>
            <person name="Henske J.K."/>
            <person name="Solomon K.V."/>
            <person name="De Groot R."/>
            <person name="Kuo A."/>
            <person name="Mondo S.J."/>
            <person name="Salamov A.A."/>
            <person name="Labutti K."/>
            <person name="Zhao Z."/>
            <person name="Chiniquy J."/>
            <person name="Barry K."/>
            <person name="Brewer H.M."/>
            <person name="Purvine S.O."/>
            <person name="Wright A.T."/>
            <person name="Boxma B."/>
            <person name="Van Alen T."/>
            <person name="Hackstein J.H."/>
            <person name="Baker S.E."/>
            <person name="Grigoriev I.V."/>
            <person name="O'Malley M.A."/>
        </authorList>
    </citation>
    <scope>NUCLEOTIDE SEQUENCE [LARGE SCALE GENOMIC DNA]</scope>
    <source>
        <strain evidence="8 9">G1</strain>
    </source>
</reference>
<keyword evidence="3 6" id="KW-1133">Transmembrane helix</keyword>
<evidence type="ECO:0000256" key="3">
    <source>
        <dbReference type="ARBA" id="ARBA00022989"/>
    </source>
</evidence>
<evidence type="ECO:0000259" key="7">
    <source>
        <dbReference type="Pfam" id="PF00520"/>
    </source>
</evidence>
<feature type="transmembrane region" description="Helical" evidence="6">
    <location>
        <begin position="323"/>
        <end position="350"/>
    </location>
</feature>
<feature type="transmembrane region" description="Helical" evidence="6">
    <location>
        <begin position="147"/>
        <end position="166"/>
    </location>
</feature>
<feature type="region of interest" description="Disordered" evidence="5">
    <location>
        <begin position="549"/>
        <end position="617"/>
    </location>
</feature>
<dbReference type="InterPro" id="IPR005821">
    <property type="entry name" value="Ion_trans_dom"/>
</dbReference>
<feature type="transmembrane region" description="Helical" evidence="6">
    <location>
        <begin position="24"/>
        <end position="41"/>
    </location>
</feature>
<feature type="domain" description="Ion transport" evidence="7">
    <location>
        <begin position="24"/>
        <end position="235"/>
    </location>
</feature>
<feature type="transmembrane region" description="Helical" evidence="6">
    <location>
        <begin position="62"/>
        <end position="80"/>
    </location>
</feature>
<evidence type="ECO:0000256" key="1">
    <source>
        <dbReference type="ARBA" id="ARBA00004141"/>
    </source>
</evidence>
<dbReference type="GO" id="GO:0005248">
    <property type="term" value="F:voltage-gated sodium channel activity"/>
    <property type="evidence" value="ECO:0007669"/>
    <property type="project" value="TreeGrafter"/>
</dbReference>
<dbReference type="Pfam" id="PF00520">
    <property type="entry name" value="Ion_trans"/>
    <property type="match status" value="2"/>
</dbReference>
<dbReference type="Gene3D" id="1.20.120.350">
    <property type="entry name" value="Voltage-gated potassium channels. Chain C"/>
    <property type="match status" value="2"/>
</dbReference>
<dbReference type="Gene3D" id="1.10.287.70">
    <property type="match status" value="1"/>
</dbReference>
<comment type="caution">
    <text evidence="8">The sequence shown here is derived from an EMBL/GenBank/DDBJ whole genome shotgun (WGS) entry which is preliminary data.</text>
</comment>
<protein>
    <recommendedName>
        <fullName evidence="7">Ion transport domain-containing protein</fullName>
    </recommendedName>
</protein>
<feature type="compositionally biased region" description="Basic and acidic residues" evidence="5">
    <location>
        <begin position="584"/>
        <end position="605"/>
    </location>
</feature>
<feature type="compositionally biased region" description="Polar residues" evidence="5">
    <location>
        <begin position="608"/>
        <end position="617"/>
    </location>
</feature>